<keyword evidence="5 7" id="KW-0520">NAD</keyword>
<evidence type="ECO:0000256" key="4">
    <source>
        <dbReference type="ARBA" id="ARBA00023002"/>
    </source>
</evidence>
<evidence type="ECO:0000256" key="8">
    <source>
        <dbReference type="PIRSR" id="PIRSR500134-1"/>
    </source>
</evidence>
<feature type="binding site" evidence="10">
    <location>
        <position position="281"/>
    </location>
    <ligand>
        <name>NAD(+)</name>
        <dbReference type="ChEBI" id="CHEBI:57540"/>
    </ligand>
</feature>
<comment type="similarity">
    <text evidence="2 7">Belongs to the UDP-glucose/GDP-mannose dehydrogenase family.</text>
</comment>
<dbReference type="AlphaFoldDB" id="A0A7C9IB50"/>
<evidence type="ECO:0000256" key="6">
    <source>
        <dbReference type="ARBA" id="ARBA00047473"/>
    </source>
</evidence>
<dbReference type="Pfam" id="PF00984">
    <property type="entry name" value="UDPG_MGDP_dh"/>
    <property type="match status" value="1"/>
</dbReference>
<dbReference type="UniPathway" id="UPA00038">
    <property type="reaction ID" value="UER00491"/>
</dbReference>
<dbReference type="PIRSF" id="PIRSF500134">
    <property type="entry name" value="UDPglc_DH_bac"/>
    <property type="match status" value="1"/>
</dbReference>
<sequence length="467" mass="50272">MNITIVGTGYVGLGTAIMLAYLGYQVTGLDSDEGKISSLKAGALPIYEPGLDDLLQAASPNLRWTTQYSDAIPDADFIFVCVGTPPLPDGHPNLQYLEGAVRSIAQHLDGKPQIIVNKSTVPIGTGDWVLRILEEHAALYATSHYEVVSNPEFLREGTALGDSLYPDRIVLGGSSWATGQMRTLYAPLIEQSFEAPAHVPRPRGYERPAVVETTLTSAEMIKYSANAFLALKISYANEIAGLCECVGADIHEVAAGIGLDHRIGTRFLAAGAGWGGSCFGKDTSALITTGQDYGYSMPILRAAMTVNERQRSLVIEKLQKHVRLLKGKRVAVLGMAFKPDTDDLRDAPAHDFILRLGRLGATAVAYDPVAMPRARREWTHLHYVEAVSASAALAGADAVIVATEWSEFRSLNWEEVLATMRGRVVIDARNIIREPLAAPAVLEQIGREQPQSAFLPASGLAAVKVGA</sequence>
<dbReference type="Gene3D" id="1.20.5.100">
    <property type="entry name" value="Cytochrome c1, transmembrane anchor, C-terminal"/>
    <property type="match status" value="1"/>
</dbReference>
<evidence type="ECO:0000256" key="3">
    <source>
        <dbReference type="ARBA" id="ARBA00012954"/>
    </source>
</evidence>
<feature type="binding site" evidence="9">
    <location>
        <begin position="153"/>
        <end position="156"/>
    </location>
    <ligand>
        <name>substrate</name>
    </ligand>
</feature>
<dbReference type="InterPro" id="IPR008927">
    <property type="entry name" value="6-PGluconate_DH-like_C_sf"/>
</dbReference>
<dbReference type="Gene3D" id="3.40.50.720">
    <property type="entry name" value="NAD(P)-binding Rossmann-like Domain"/>
    <property type="match status" value="2"/>
</dbReference>
<keyword evidence="13" id="KW-1185">Reference proteome</keyword>
<dbReference type="SUPFAM" id="SSF52413">
    <property type="entry name" value="UDP-glucose/GDP-mannose dehydrogenase C-terminal domain"/>
    <property type="match status" value="1"/>
</dbReference>
<evidence type="ECO:0000256" key="10">
    <source>
        <dbReference type="PIRSR" id="PIRSR500134-3"/>
    </source>
</evidence>
<evidence type="ECO:0000256" key="5">
    <source>
        <dbReference type="ARBA" id="ARBA00023027"/>
    </source>
</evidence>
<feature type="binding site" evidence="10">
    <location>
        <position position="120"/>
    </location>
    <ligand>
        <name>NAD(+)</name>
        <dbReference type="ChEBI" id="CHEBI:57540"/>
    </ligand>
</feature>
<dbReference type="InterPro" id="IPR014027">
    <property type="entry name" value="UDP-Glc/GDP-Man_DH_C"/>
</dbReference>
<feature type="binding site" evidence="9">
    <location>
        <position position="275"/>
    </location>
    <ligand>
        <name>substrate</name>
    </ligand>
</feature>
<accession>A0A7C9IB50</accession>
<dbReference type="Pfam" id="PF03721">
    <property type="entry name" value="UDPG_MGDP_dh_N"/>
    <property type="match status" value="1"/>
</dbReference>
<comment type="pathway">
    <text evidence="1">Nucleotide-sugar biosynthesis; UDP-alpha-D-glucuronate biosynthesis; UDP-alpha-D-glucuronate from UDP-alpha-D-glucose: step 1/1.</text>
</comment>
<reference evidence="12 13" key="1">
    <citation type="submission" date="2019-12" db="EMBL/GenBank/DDBJ databases">
        <title>Deinococcus sp. HMF7620 Genome sequencing and assembly.</title>
        <authorList>
            <person name="Kang H."/>
            <person name="Kim H."/>
            <person name="Joh K."/>
        </authorList>
    </citation>
    <scope>NUCLEOTIDE SEQUENCE [LARGE SCALE GENOMIC DNA]</scope>
    <source>
        <strain evidence="12 13">HMF7620</strain>
    </source>
</reference>
<dbReference type="InterPro" id="IPR017476">
    <property type="entry name" value="UDP-Glc/GDP-Man"/>
</dbReference>
<feature type="binding site" evidence="9">
    <location>
        <begin position="267"/>
        <end position="271"/>
    </location>
    <ligand>
        <name>substrate</name>
    </ligand>
</feature>
<dbReference type="SMART" id="SM00984">
    <property type="entry name" value="UDPG_MGDP_dh_C"/>
    <property type="match status" value="1"/>
</dbReference>
<evidence type="ECO:0000313" key="13">
    <source>
        <dbReference type="Proteomes" id="UP000483286"/>
    </source>
</evidence>
<dbReference type="GO" id="GO:0051287">
    <property type="term" value="F:NAD binding"/>
    <property type="evidence" value="ECO:0007669"/>
    <property type="project" value="InterPro"/>
</dbReference>
<dbReference type="InterPro" id="IPR001732">
    <property type="entry name" value="UDP-Glc/GDP-Man_DH_N"/>
</dbReference>
<dbReference type="SUPFAM" id="SSF48179">
    <property type="entry name" value="6-phosphogluconate dehydrogenase C-terminal domain-like"/>
    <property type="match status" value="1"/>
</dbReference>
<organism evidence="12 13">
    <name type="scientific">Deinococcus arboris</name>
    <dbReference type="NCBI Taxonomy" id="2682977"/>
    <lineage>
        <taxon>Bacteria</taxon>
        <taxon>Thermotogati</taxon>
        <taxon>Deinococcota</taxon>
        <taxon>Deinococci</taxon>
        <taxon>Deinococcales</taxon>
        <taxon>Deinococcaceae</taxon>
        <taxon>Deinococcus</taxon>
    </lineage>
</organism>
<dbReference type="PANTHER" id="PTHR43750:SF3">
    <property type="entry name" value="UDP-GLUCOSE 6-DEHYDROGENASE TUAD"/>
    <property type="match status" value="1"/>
</dbReference>
<feature type="active site" description="Nucleophile" evidence="8">
    <location>
        <position position="278"/>
    </location>
</feature>
<feature type="binding site" evidence="10">
    <location>
        <position position="30"/>
    </location>
    <ligand>
        <name>NAD(+)</name>
        <dbReference type="ChEBI" id="CHEBI:57540"/>
    </ligand>
</feature>
<dbReference type="PIRSF" id="PIRSF000124">
    <property type="entry name" value="UDPglc_GDPman_dh"/>
    <property type="match status" value="1"/>
</dbReference>
<name>A0A7C9IB50_9DEIO</name>
<dbReference type="PANTHER" id="PTHR43750">
    <property type="entry name" value="UDP-GLUCOSE 6-DEHYDROGENASE TUAD"/>
    <property type="match status" value="1"/>
</dbReference>
<comment type="caution">
    <text evidence="12">The sequence shown here is derived from an EMBL/GenBank/DDBJ whole genome shotgun (WGS) entry which is preliminary data.</text>
</comment>
<dbReference type="InterPro" id="IPR028357">
    <property type="entry name" value="UDPglc_DH_bac"/>
</dbReference>
<gene>
    <name evidence="12" type="ORF">GO986_10230</name>
</gene>
<evidence type="ECO:0000256" key="1">
    <source>
        <dbReference type="ARBA" id="ARBA00004701"/>
    </source>
</evidence>
<evidence type="ECO:0000259" key="11">
    <source>
        <dbReference type="SMART" id="SM00984"/>
    </source>
</evidence>
<feature type="binding site" evidence="10">
    <location>
        <position position="156"/>
    </location>
    <ligand>
        <name>NAD(+)</name>
        <dbReference type="ChEBI" id="CHEBI:57540"/>
    </ligand>
</feature>
<comment type="catalytic activity">
    <reaction evidence="6 7">
        <text>UDP-alpha-D-glucose + 2 NAD(+) + H2O = UDP-alpha-D-glucuronate + 2 NADH + 3 H(+)</text>
        <dbReference type="Rhea" id="RHEA:23596"/>
        <dbReference type="ChEBI" id="CHEBI:15377"/>
        <dbReference type="ChEBI" id="CHEBI:15378"/>
        <dbReference type="ChEBI" id="CHEBI:57540"/>
        <dbReference type="ChEBI" id="CHEBI:57945"/>
        <dbReference type="ChEBI" id="CHEBI:58052"/>
        <dbReference type="ChEBI" id="CHEBI:58885"/>
        <dbReference type="EC" id="1.1.1.22"/>
    </reaction>
</comment>
<keyword evidence="4 7" id="KW-0560">Oxidoreductase</keyword>
<feature type="binding site" evidence="10">
    <location>
        <position position="345"/>
    </location>
    <ligand>
        <name>NAD(+)</name>
        <dbReference type="ChEBI" id="CHEBI:57540"/>
    </ligand>
</feature>
<dbReference type="EC" id="1.1.1.22" evidence="3 7"/>
<feature type="binding site" evidence="10">
    <location>
        <position position="35"/>
    </location>
    <ligand>
        <name>NAD(+)</name>
        <dbReference type="ChEBI" id="CHEBI:57540"/>
    </ligand>
</feature>
<evidence type="ECO:0000313" key="12">
    <source>
        <dbReference type="EMBL" id="MVN87146.1"/>
    </source>
</evidence>
<feature type="binding site" evidence="9">
    <location>
        <position position="338"/>
    </location>
    <ligand>
        <name>substrate</name>
    </ligand>
</feature>
<feature type="binding site" evidence="10">
    <location>
        <position position="84"/>
    </location>
    <ligand>
        <name>NAD(+)</name>
        <dbReference type="ChEBI" id="CHEBI:57540"/>
    </ligand>
</feature>
<dbReference type="NCBIfam" id="TIGR03026">
    <property type="entry name" value="NDP-sugDHase"/>
    <property type="match status" value="1"/>
</dbReference>
<dbReference type="InterPro" id="IPR036220">
    <property type="entry name" value="UDP-Glc/GDP-Man_DH_C_sf"/>
</dbReference>
<dbReference type="GO" id="GO:0003979">
    <property type="term" value="F:UDP-glucose 6-dehydrogenase activity"/>
    <property type="evidence" value="ECO:0007669"/>
    <property type="project" value="UniProtKB-EC"/>
</dbReference>
<proteinExistence type="inferred from homology"/>
<dbReference type="Proteomes" id="UP000483286">
    <property type="component" value="Unassembled WGS sequence"/>
</dbReference>
<evidence type="ECO:0000256" key="2">
    <source>
        <dbReference type="ARBA" id="ARBA00006601"/>
    </source>
</evidence>
<evidence type="ECO:0000256" key="9">
    <source>
        <dbReference type="PIRSR" id="PIRSR500134-2"/>
    </source>
</evidence>
<dbReference type="GO" id="GO:0006065">
    <property type="term" value="P:UDP-glucuronate biosynthetic process"/>
    <property type="evidence" value="ECO:0007669"/>
    <property type="project" value="UniProtKB-UniPathway"/>
</dbReference>
<evidence type="ECO:0000256" key="7">
    <source>
        <dbReference type="PIRNR" id="PIRNR000124"/>
    </source>
</evidence>
<dbReference type="InterPro" id="IPR036291">
    <property type="entry name" value="NAD(P)-bd_dom_sf"/>
</dbReference>
<dbReference type="EMBL" id="WQLB01000011">
    <property type="protein sequence ID" value="MVN87146.1"/>
    <property type="molecule type" value="Genomic_DNA"/>
</dbReference>
<dbReference type="GO" id="GO:0000271">
    <property type="term" value="P:polysaccharide biosynthetic process"/>
    <property type="evidence" value="ECO:0007669"/>
    <property type="project" value="InterPro"/>
</dbReference>
<feature type="binding site" evidence="9">
    <location>
        <position position="222"/>
    </location>
    <ligand>
        <name>substrate</name>
    </ligand>
</feature>
<protein>
    <recommendedName>
        <fullName evidence="3 7">UDP-glucose 6-dehydrogenase</fullName>
        <ecNumber evidence="3 7">1.1.1.22</ecNumber>
    </recommendedName>
</protein>
<dbReference type="InterPro" id="IPR014026">
    <property type="entry name" value="UDP-Glc/GDP-Man_DH_dimer"/>
</dbReference>
<dbReference type="SUPFAM" id="SSF51735">
    <property type="entry name" value="NAD(P)-binding Rossmann-fold domains"/>
    <property type="match status" value="1"/>
</dbReference>
<feature type="domain" description="UDP-glucose/GDP-mannose dehydrogenase C-terminal" evidence="11">
    <location>
        <begin position="331"/>
        <end position="434"/>
    </location>
</feature>
<dbReference type="RefSeq" id="WP_157459191.1">
    <property type="nucleotide sequence ID" value="NZ_WQLB01000011.1"/>
</dbReference>
<dbReference type="Pfam" id="PF03720">
    <property type="entry name" value="UDPG_MGDP_dh_C"/>
    <property type="match status" value="1"/>
</dbReference>